<dbReference type="GO" id="GO:0042795">
    <property type="term" value="P:snRNA transcription by RNA polymerase II"/>
    <property type="evidence" value="ECO:0007669"/>
    <property type="project" value="TreeGrafter"/>
</dbReference>
<dbReference type="GO" id="GO:0008023">
    <property type="term" value="C:transcription elongation factor complex"/>
    <property type="evidence" value="ECO:0007669"/>
    <property type="project" value="InterPro"/>
</dbReference>
<gene>
    <name evidence="3" type="ORF">DMAD_08813</name>
</gene>
<organism evidence="3 4">
    <name type="scientific">Drosophila madeirensis</name>
    <name type="common">Fruit fly</name>
    <dbReference type="NCBI Taxonomy" id="30013"/>
    <lineage>
        <taxon>Eukaryota</taxon>
        <taxon>Metazoa</taxon>
        <taxon>Ecdysozoa</taxon>
        <taxon>Arthropoda</taxon>
        <taxon>Hexapoda</taxon>
        <taxon>Insecta</taxon>
        <taxon>Pterygota</taxon>
        <taxon>Neoptera</taxon>
        <taxon>Endopterygota</taxon>
        <taxon>Diptera</taxon>
        <taxon>Brachycera</taxon>
        <taxon>Muscomorpha</taxon>
        <taxon>Ephydroidea</taxon>
        <taxon>Drosophilidae</taxon>
        <taxon>Drosophila</taxon>
        <taxon>Sophophora</taxon>
    </lineage>
</organism>
<keyword evidence="4" id="KW-1185">Reference proteome</keyword>
<dbReference type="PANTHER" id="PTHR14633">
    <property type="entry name" value="LITTLE ELONGATION COMPLEX SUBUNIT 2"/>
    <property type="match status" value="1"/>
</dbReference>
<feature type="region of interest" description="Disordered" evidence="1">
    <location>
        <begin position="54"/>
        <end position="85"/>
    </location>
</feature>
<proteinExistence type="predicted"/>
<name>A0AAU9F2P0_DROMD</name>
<feature type="region of interest" description="Disordered" evidence="1">
    <location>
        <begin position="630"/>
        <end position="658"/>
    </location>
</feature>
<evidence type="ECO:0000313" key="4">
    <source>
        <dbReference type="Proteomes" id="UP001500889"/>
    </source>
</evidence>
<feature type="compositionally biased region" description="Basic residues" evidence="1">
    <location>
        <begin position="636"/>
        <end position="653"/>
    </location>
</feature>
<reference evidence="3 4" key="1">
    <citation type="submission" date="2024-02" db="EMBL/GenBank/DDBJ databases">
        <title>A chromosome-level genome assembly of Drosophila madeirensis, a fruit fly species endemic to Madeira island.</title>
        <authorList>
            <person name="Tomihara K."/>
            <person name="Llopart A."/>
            <person name="Yamamoto D."/>
        </authorList>
    </citation>
    <scope>NUCLEOTIDE SEQUENCE [LARGE SCALE GENOMIC DNA]</scope>
    <source>
        <strain evidence="3 4">RF1</strain>
    </source>
</reference>
<protein>
    <submittedName>
        <fullName evidence="3">Little elongation complex subunit 2</fullName>
    </submittedName>
</protein>
<dbReference type="GO" id="GO:0042796">
    <property type="term" value="P:snRNA transcription by RNA polymerase III"/>
    <property type="evidence" value="ECO:0007669"/>
    <property type="project" value="TreeGrafter"/>
</dbReference>
<dbReference type="Proteomes" id="UP001500889">
    <property type="component" value="Chromosome O"/>
</dbReference>
<evidence type="ECO:0000313" key="3">
    <source>
        <dbReference type="EMBL" id="BFF90259.1"/>
    </source>
</evidence>
<sequence length="670" mass="77005">MEPSLYKGNAIFQNQPSYKVFNKSFENADDSFYTYLNEVNPEVLRHELEGPSTVFTSYSNHTAPQDPRTQQPASESTRDHSSPLLHYKFPNVREKHSALNRKQQAACVRVLLAWQRNERVSEEDFVIWRVTEKKRCTEYQMFQKDVHDYETSQREQLYAPLKRIIQAYKVWHERRMKQLLKDVPNECYVTYSGLPQLGQCKSLNPQTASVEDVQLLRIVGQVRQCPELQLKREELMTLNVRLSRYAGIETIYPATPMLPEPEECNIFVLPLESLLMLLSTGAYVDLPTEMLLTIKETSGSDCRCIEFHEPFPARNCGWHTSGLLLTQAYQVYKLQPGEDKWLTFDQNGRLKQGPSLPSATNLSVDLQMDYKLQQVDMESTALEPSYSNIAMISWCLSCQGDDDPAAADSREEFQIYSSVTLSAVCDVQGKQPLGCHFIKLENKPDCGCEIMSKYELLKAWLQLKLLQADVGHCSRVSLRDFEPMLEEKLTLSALEKTLHDYYNTSMPQLLSHLCEFLKLFNAIPAGEYLLRTSAKHKDKFLLCKPLQEATPQSFKLHELLTGTAPSDECFLSQSSYLPISTTLCSRLHVEQQLLPCLFPTNVQRQPVKRRNKVPAIEPRRQPLNWRITAQKEAQRQKTKRAQKLRAKAKKKQAAKSVENADKELDKFMAL</sequence>
<dbReference type="InterPro" id="IPR019535">
    <property type="entry name" value="ICE2_C"/>
</dbReference>
<dbReference type="GO" id="GO:0045945">
    <property type="term" value="P:positive regulation of transcription by RNA polymerase III"/>
    <property type="evidence" value="ECO:0007669"/>
    <property type="project" value="TreeGrafter"/>
</dbReference>
<dbReference type="Pfam" id="PF10505">
    <property type="entry name" value="NARG2_C"/>
    <property type="match status" value="1"/>
</dbReference>
<dbReference type="EMBL" id="AP029263">
    <property type="protein sequence ID" value="BFF90259.1"/>
    <property type="molecule type" value="Genomic_DNA"/>
</dbReference>
<feature type="compositionally biased region" description="Polar residues" evidence="1">
    <location>
        <begin position="54"/>
        <end position="75"/>
    </location>
</feature>
<evidence type="ECO:0000259" key="2">
    <source>
        <dbReference type="Pfam" id="PF10505"/>
    </source>
</evidence>
<feature type="domain" description="Little elongation complex subunit 2 C-terminal" evidence="2">
    <location>
        <begin position="381"/>
        <end position="599"/>
    </location>
</feature>
<dbReference type="AlphaFoldDB" id="A0AAU9F2P0"/>
<dbReference type="PANTHER" id="PTHR14633:SF3">
    <property type="entry name" value="LITTLE ELONGATION COMPLEX SUBUNIT 2"/>
    <property type="match status" value="1"/>
</dbReference>
<accession>A0AAU9F2P0</accession>
<evidence type="ECO:0000256" key="1">
    <source>
        <dbReference type="SAM" id="MobiDB-lite"/>
    </source>
</evidence>